<sequence>MAIFTLRTTRLNMIDYHVKSQNRRLMSTDQDCMHFSDSRDYINIFDSSCEVYGDGGFNVLTYYFSVTQVINSSTLIMQKWNWPDVLNAGVGTRLEFSTNQQPFAVYATATVTSLSIYNSNASDWTSTSTWSTGANTFYFTIVLCT</sequence>
<dbReference type="Proteomes" id="UP000663838">
    <property type="component" value="Unassembled WGS sequence"/>
</dbReference>
<protein>
    <submittedName>
        <fullName evidence="1">Uncharacterized protein</fullName>
    </submittedName>
</protein>
<dbReference type="AlphaFoldDB" id="A0A818PGC8"/>
<proteinExistence type="predicted"/>
<name>A0A818PGC8_9BILA</name>
<dbReference type="EMBL" id="CAJOBS010001285">
    <property type="protein sequence ID" value="CAF4713033.1"/>
    <property type="molecule type" value="Genomic_DNA"/>
</dbReference>
<accession>A0A818PGC8</accession>
<evidence type="ECO:0000313" key="2">
    <source>
        <dbReference type="EMBL" id="CAF4713033.1"/>
    </source>
</evidence>
<gene>
    <name evidence="1" type="ORF">KIK155_LOCUS21914</name>
    <name evidence="2" type="ORF">TOA249_LOCUS17782</name>
</gene>
<evidence type="ECO:0000313" key="3">
    <source>
        <dbReference type="Proteomes" id="UP000663865"/>
    </source>
</evidence>
<reference evidence="1" key="1">
    <citation type="submission" date="2021-02" db="EMBL/GenBank/DDBJ databases">
        <authorList>
            <person name="Nowell W R."/>
        </authorList>
    </citation>
    <scope>NUCLEOTIDE SEQUENCE</scope>
</reference>
<organism evidence="1 3">
    <name type="scientific">Rotaria socialis</name>
    <dbReference type="NCBI Taxonomy" id="392032"/>
    <lineage>
        <taxon>Eukaryota</taxon>
        <taxon>Metazoa</taxon>
        <taxon>Spiralia</taxon>
        <taxon>Gnathifera</taxon>
        <taxon>Rotifera</taxon>
        <taxon>Eurotatoria</taxon>
        <taxon>Bdelloidea</taxon>
        <taxon>Philodinida</taxon>
        <taxon>Philodinidae</taxon>
        <taxon>Rotaria</taxon>
    </lineage>
</organism>
<evidence type="ECO:0000313" key="1">
    <source>
        <dbReference type="EMBL" id="CAF3620930.1"/>
    </source>
</evidence>
<comment type="caution">
    <text evidence="1">The sequence shown here is derived from an EMBL/GenBank/DDBJ whole genome shotgun (WGS) entry which is preliminary data.</text>
</comment>
<dbReference type="EMBL" id="CAJNYV010003914">
    <property type="protein sequence ID" value="CAF3620930.1"/>
    <property type="molecule type" value="Genomic_DNA"/>
</dbReference>
<dbReference type="Proteomes" id="UP000663865">
    <property type="component" value="Unassembled WGS sequence"/>
</dbReference>